<dbReference type="KEGG" id="thei:K1720_00235"/>
<protein>
    <submittedName>
        <fullName evidence="2">Uncharacterized protein</fullName>
    </submittedName>
</protein>
<dbReference type="AlphaFoldDB" id="A0A9E7M9S9"/>
<keyword evidence="1" id="KW-0472">Membrane</keyword>
<keyword evidence="3" id="KW-1185">Reference proteome</keyword>
<evidence type="ECO:0000313" key="2">
    <source>
        <dbReference type="EMBL" id="USG99955.1"/>
    </source>
</evidence>
<feature type="transmembrane region" description="Helical" evidence="1">
    <location>
        <begin position="122"/>
        <end position="144"/>
    </location>
</feature>
<sequence length="218" mass="24673">MKVEGAYPITSGKISMLSEILAIVFLVLGAFYLEKSIFVWVAIIFFIFSSGTGVESRDNLLILKYPLEKVKIPFDEIREVMLASELKGVVLFKYTGKKTSFPLILLVVLFITTSWTEPPITFLTWMFSVWIAFLLVIFLPVYTLRENFGKIFLTSLGVSMAVSIFIIKSIALGLLSALTFLIFMVFYVMVDYVIIATEKETFVISCLNGKRLLQLLRG</sequence>
<dbReference type="GeneID" id="72776724"/>
<feature type="transmembrane region" description="Helical" evidence="1">
    <location>
        <begin position="177"/>
        <end position="195"/>
    </location>
</feature>
<dbReference type="EMBL" id="CP080572">
    <property type="protein sequence ID" value="USG99955.1"/>
    <property type="molecule type" value="Genomic_DNA"/>
</dbReference>
<keyword evidence="1" id="KW-1133">Transmembrane helix</keyword>
<dbReference type="Proteomes" id="UP001056425">
    <property type="component" value="Chromosome"/>
</dbReference>
<reference evidence="2 3" key="1">
    <citation type="submission" date="2021-08" db="EMBL/GenBank/DDBJ databases">
        <title>Thermococcus onnuriiensis IOH2.</title>
        <authorList>
            <person name="Park Y.-J."/>
        </authorList>
    </citation>
    <scope>NUCLEOTIDE SEQUENCE [LARGE SCALE GENOMIC DNA]</scope>
    <source>
        <strain evidence="2 3">IOH2</strain>
    </source>
</reference>
<name>A0A9E7M9S9_9EURY</name>
<keyword evidence="1" id="KW-0812">Transmembrane</keyword>
<organism evidence="2 3">
    <name type="scientific">Thermococcus argininiproducens</name>
    <dbReference type="NCBI Taxonomy" id="2866384"/>
    <lineage>
        <taxon>Archaea</taxon>
        <taxon>Methanobacteriati</taxon>
        <taxon>Methanobacteriota</taxon>
        <taxon>Thermococci</taxon>
        <taxon>Thermococcales</taxon>
        <taxon>Thermococcaceae</taxon>
        <taxon>Thermococcus</taxon>
    </lineage>
</organism>
<accession>A0A9E7M9S9</accession>
<dbReference type="RefSeq" id="WP_251949222.1">
    <property type="nucleotide sequence ID" value="NZ_CP080572.1"/>
</dbReference>
<feature type="transmembrane region" description="Helical" evidence="1">
    <location>
        <begin position="99"/>
        <end position="116"/>
    </location>
</feature>
<gene>
    <name evidence="2" type="ORF">K1720_00235</name>
</gene>
<proteinExistence type="predicted"/>
<evidence type="ECO:0000313" key="3">
    <source>
        <dbReference type="Proteomes" id="UP001056425"/>
    </source>
</evidence>
<feature type="transmembrane region" description="Helical" evidence="1">
    <location>
        <begin position="37"/>
        <end position="54"/>
    </location>
</feature>
<feature type="transmembrane region" description="Helical" evidence="1">
    <location>
        <begin position="12"/>
        <end position="31"/>
    </location>
</feature>
<feature type="transmembrane region" description="Helical" evidence="1">
    <location>
        <begin position="151"/>
        <end position="171"/>
    </location>
</feature>
<evidence type="ECO:0000256" key="1">
    <source>
        <dbReference type="SAM" id="Phobius"/>
    </source>
</evidence>